<dbReference type="Gene3D" id="3.40.50.2300">
    <property type="match status" value="1"/>
</dbReference>
<feature type="modified residue" description="4-aspartylphosphate" evidence="6">
    <location>
        <position position="430"/>
    </location>
</feature>
<gene>
    <name evidence="10" type="ORF">FBGL_11695</name>
    <name evidence="9" type="ORF">FGL01_16600</name>
    <name evidence="11" type="ORF">SAMN05192550_0022</name>
</gene>
<dbReference type="RefSeq" id="WP_066328709.1">
    <property type="nucleotide sequence ID" value="NZ_BJVF01000001.1"/>
</dbReference>
<dbReference type="InterPro" id="IPR004358">
    <property type="entry name" value="Sig_transdc_His_kin-like_C"/>
</dbReference>
<dbReference type="Proteomes" id="UP000093226">
    <property type="component" value="Unassembled WGS sequence"/>
</dbReference>
<dbReference type="InterPro" id="IPR001789">
    <property type="entry name" value="Sig_transdc_resp-reg_receiver"/>
</dbReference>
<keyword evidence="3 6" id="KW-0597">Phosphoprotein</keyword>
<organism evidence="10 12">
    <name type="scientific">Flavobacterium glycines</name>
    <dbReference type="NCBI Taxonomy" id="551990"/>
    <lineage>
        <taxon>Bacteria</taxon>
        <taxon>Pseudomonadati</taxon>
        <taxon>Bacteroidota</taxon>
        <taxon>Flavobacteriia</taxon>
        <taxon>Flavobacteriales</taxon>
        <taxon>Flavobacteriaceae</taxon>
        <taxon>Flavobacterium</taxon>
    </lineage>
</organism>
<dbReference type="EMBL" id="LVEO01000019">
    <property type="protein sequence ID" value="OCB71104.1"/>
    <property type="molecule type" value="Genomic_DNA"/>
</dbReference>
<accession>A0A1B9DN44</accession>
<dbReference type="SUPFAM" id="SSF52172">
    <property type="entry name" value="CheY-like"/>
    <property type="match status" value="1"/>
</dbReference>
<evidence type="ECO:0000259" key="7">
    <source>
        <dbReference type="PROSITE" id="PS50109"/>
    </source>
</evidence>
<dbReference type="Pfam" id="PF00072">
    <property type="entry name" value="Response_reg"/>
    <property type="match status" value="1"/>
</dbReference>
<comment type="caution">
    <text evidence="10">The sequence shown here is derived from an EMBL/GenBank/DDBJ whole genome shotgun (WGS) entry which is preliminary data.</text>
</comment>
<evidence type="ECO:0000256" key="3">
    <source>
        <dbReference type="ARBA" id="ARBA00022553"/>
    </source>
</evidence>
<dbReference type="InterPro" id="IPR003594">
    <property type="entry name" value="HATPase_dom"/>
</dbReference>
<protein>
    <recommendedName>
        <fullName evidence="2">histidine kinase</fullName>
        <ecNumber evidence="2">2.7.13.3</ecNumber>
    </recommendedName>
</protein>
<dbReference type="Pfam" id="PF02518">
    <property type="entry name" value="HATPase_c"/>
    <property type="match status" value="1"/>
</dbReference>
<reference evidence="11 13" key="3">
    <citation type="submission" date="2016-10" db="EMBL/GenBank/DDBJ databases">
        <authorList>
            <person name="Varghese N."/>
            <person name="Submissions S."/>
        </authorList>
    </citation>
    <scope>NUCLEOTIDE SEQUENCE [LARGE SCALE GENOMIC DNA]</scope>
    <source>
        <strain evidence="11 13">Gm-149</strain>
    </source>
</reference>
<feature type="domain" description="Response regulatory" evidence="8">
    <location>
        <begin position="381"/>
        <end position="499"/>
    </location>
</feature>
<dbReference type="PANTHER" id="PTHR43047:SF72">
    <property type="entry name" value="OSMOSENSING HISTIDINE PROTEIN KINASE SLN1"/>
    <property type="match status" value="1"/>
</dbReference>
<evidence type="ECO:0000259" key="8">
    <source>
        <dbReference type="PROSITE" id="PS50110"/>
    </source>
</evidence>
<dbReference type="AlphaFoldDB" id="A0A1B9DN44"/>
<dbReference type="PROSITE" id="PS50110">
    <property type="entry name" value="RESPONSE_REGULATORY"/>
    <property type="match status" value="1"/>
</dbReference>
<dbReference type="PROSITE" id="PS50109">
    <property type="entry name" value="HIS_KIN"/>
    <property type="match status" value="1"/>
</dbReference>
<comment type="catalytic activity">
    <reaction evidence="1">
        <text>ATP + protein L-histidine = ADP + protein N-phospho-L-histidine.</text>
        <dbReference type="EC" id="2.7.13.3"/>
    </reaction>
</comment>
<dbReference type="CDD" id="cd16922">
    <property type="entry name" value="HATPase_EvgS-ArcB-TorS-like"/>
    <property type="match status" value="1"/>
</dbReference>
<name>A0A1B9DN44_9FLAO</name>
<evidence type="ECO:0000313" key="11">
    <source>
        <dbReference type="EMBL" id="SDI48782.1"/>
    </source>
</evidence>
<reference evidence="9 14" key="4">
    <citation type="submission" date="2019-07" db="EMBL/GenBank/DDBJ databases">
        <title>Whole genome shotgun sequence of Flavobacterium glycines NBRC 105008.</title>
        <authorList>
            <person name="Hosoyama A."/>
            <person name="Uohara A."/>
            <person name="Ohji S."/>
            <person name="Ichikawa N."/>
        </authorList>
    </citation>
    <scope>NUCLEOTIDE SEQUENCE [LARGE SCALE GENOMIC DNA]</scope>
    <source>
        <strain evidence="9 14">NBRC 105008</strain>
    </source>
</reference>
<dbReference type="GO" id="GO:0000155">
    <property type="term" value="F:phosphorelay sensor kinase activity"/>
    <property type="evidence" value="ECO:0007669"/>
    <property type="project" value="InterPro"/>
</dbReference>
<keyword evidence="5" id="KW-0418">Kinase</keyword>
<reference evidence="10" key="2">
    <citation type="submission" date="2016-03" db="EMBL/GenBank/DDBJ databases">
        <authorList>
            <person name="Ploux O."/>
        </authorList>
    </citation>
    <scope>NUCLEOTIDE SEQUENCE</scope>
    <source>
        <strain evidence="10">NBRC 105008</strain>
    </source>
</reference>
<dbReference type="STRING" id="551990.SAMN05192550_0022"/>
<dbReference type="GO" id="GO:0009927">
    <property type="term" value="F:histidine phosphotransfer kinase activity"/>
    <property type="evidence" value="ECO:0007669"/>
    <property type="project" value="TreeGrafter"/>
</dbReference>
<evidence type="ECO:0000256" key="5">
    <source>
        <dbReference type="ARBA" id="ARBA00022777"/>
    </source>
</evidence>
<dbReference type="InterPro" id="IPR011006">
    <property type="entry name" value="CheY-like_superfamily"/>
</dbReference>
<keyword evidence="4" id="KW-0808">Transferase</keyword>
<evidence type="ECO:0000313" key="9">
    <source>
        <dbReference type="EMBL" id="GEL10921.1"/>
    </source>
</evidence>
<dbReference type="CDD" id="cd17546">
    <property type="entry name" value="REC_hyHK_CKI1_RcsC-like"/>
    <property type="match status" value="1"/>
</dbReference>
<dbReference type="SMART" id="SM00448">
    <property type="entry name" value="REC"/>
    <property type="match status" value="1"/>
</dbReference>
<dbReference type="SMART" id="SM00388">
    <property type="entry name" value="HisKA"/>
    <property type="match status" value="1"/>
</dbReference>
<dbReference type="FunFam" id="3.30.565.10:FF:000010">
    <property type="entry name" value="Sensor histidine kinase RcsC"/>
    <property type="match status" value="1"/>
</dbReference>
<dbReference type="SUPFAM" id="SSF55874">
    <property type="entry name" value="ATPase domain of HSP90 chaperone/DNA topoisomerase II/histidine kinase"/>
    <property type="match status" value="1"/>
</dbReference>
<evidence type="ECO:0000256" key="2">
    <source>
        <dbReference type="ARBA" id="ARBA00012438"/>
    </source>
</evidence>
<evidence type="ECO:0000256" key="1">
    <source>
        <dbReference type="ARBA" id="ARBA00000085"/>
    </source>
</evidence>
<dbReference type="CDD" id="cd00082">
    <property type="entry name" value="HisKA"/>
    <property type="match status" value="1"/>
</dbReference>
<dbReference type="SUPFAM" id="SSF47384">
    <property type="entry name" value="Homodimeric domain of signal transducing histidine kinase"/>
    <property type="match status" value="1"/>
</dbReference>
<reference evidence="12" key="1">
    <citation type="submission" date="2016-03" db="EMBL/GenBank/DDBJ databases">
        <title>Draft genome sequence of Paenibacillus glacialis DSM 22343.</title>
        <authorList>
            <person name="Shin S.-K."/>
            <person name="Yi H."/>
        </authorList>
    </citation>
    <scope>NUCLEOTIDE SEQUENCE [LARGE SCALE GENOMIC DNA]</scope>
    <source>
        <strain evidence="12">NBRC 105008</strain>
    </source>
</reference>
<dbReference type="PANTHER" id="PTHR43047">
    <property type="entry name" value="TWO-COMPONENT HISTIDINE PROTEIN KINASE"/>
    <property type="match status" value="1"/>
</dbReference>
<evidence type="ECO:0000256" key="4">
    <source>
        <dbReference type="ARBA" id="ARBA00022679"/>
    </source>
</evidence>
<evidence type="ECO:0000313" key="12">
    <source>
        <dbReference type="Proteomes" id="UP000093226"/>
    </source>
</evidence>
<dbReference type="Proteomes" id="UP000182367">
    <property type="component" value="Unassembled WGS sequence"/>
</dbReference>
<feature type="domain" description="Histidine kinase" evidence="7">
    <location>
        <begin position="129"/>
        <end position="352"/>
    </location>
</feature>
<evidence type="ECO:0000313" key="13">
    <source>
        <dbReference type="Proteomes" id="UP000182367"/>
    </source>
</evidence>
<dbReference type="InterPro" id="IPR005467">
    <property type="entry name" value="His_kinase_dom"/>
</dbReference>
<evidence type="ECO:0000256" key="6">
    <source>
        <dbReference type="PROSITE-ProRule" id="PRU00169"/>
    </source>
</evidence>
<dbReference type="EMBL" id="BJVF01000001">
    <property type="protein sequence ID" value="GEL10921.1"/>
    <property type="molecule type" value="Genomic_DNA"/>
</dbReference>
<dbReference type="PRINTS" id="PR00344">
    <property type="entry name" value="BCTRLSENSOR"/>
</dbReference>
<evidence type="ECO:0000313" key="10">
    <source>
        <dbReference type="EMBL" id="OCB71104.1"/>
    </source>
</evidence>
<dbReference type="EC" id="2.7.13.3" evidence="2"/>
<evidence type="ECO:0000313" key="14">
    <source>
        <dbReference type="Proteomes" id="UP000321579"/>
    </source>
</evidence>
<dbReference type="Gene3D" id="1.10.287.130">
    <property type="match status" value="1"/>
</dbReference>
<dbReference type="InterPro" id="IPR036097">
    <property type="entry name" value="HisK_dim/P_sf"/>
</dbReference>
<dbReference type="Proteomes" id="UP000321579">
    <property type="component" value="Unassembled WGS sequence"/>
</dbReference>
<dbReference type="OrthoDB" id="9811889at2"/>
<dbReference type="EMBL" id="FNEO01000001">
    <property type="protein sequence ID" value="SDI48782.1"/>
    <property type="molecule type" value="Genomic_DNA"/>
</dbReference>
<keyword evidence="13" id="KW-1185">Reference proteome</keyword>
<dbReference type="InterPro" id="IPR003661">
    <property type="entry name" value="HisK_dim/P_dom"/>
</dbReference>
<dbReference type="InterPro" id="IPR036890">
    <property type="entry name" value="HATPase_C_sf"/>
</dbReference>
<proteinExistence type="predicted"/>
<dbReference type="SMART" id="SM00387">
    <property type="entry name" value="HATPase_c"/>
    <property type="match status" value="1"/>
</dbReference>
<dbReference type="Gene3D" id="3.30.565.10">
    <property type="entry name" value="Histidine kinase-like ATPase, C-terminal domain"/>
    <property type="match status" value="1"/>
</dbReference>
<sequence length="506" mass="56340">MSKLEKILALVRSINEDEFQEQLTHGDSLDDVYEELLFLAKKIESKKKRTGVIIEQISNCFAGDFFNYLPISEENDELDVFCMGFNTYIEELKSAMVSKKLLETINGKLAEAKERTEQLVFTKDQFLSGMSHEIRTPLNGIIGFADLLLNSPSLDTETKEQLGYIKMSADVLMVTINDILDLAKIESGQVVISDKPFNLIELTRLLREIFSVKIADKEIDLQLVIDEEVPSLLCGDSVRVSQILFNLMSHAIKLTPVNGKIRLKIKLQDEEEGSYSVRITVKDSGIGMTAKQLEGIFDPFVQVSNDVVAQNEGTGLGLTIVKKIVNLMNGEIVVKSKANLGTKFTVTLPFSKSTHYSSSSESSVESENKISVSVDSSKKMKVLLAEDDRINQILVQKVLSNYNIDCVAVGNGRLAVDALIQDDFDLVLMDLMMPVLNGYEAASEIRKLKNHSKKNIPILALSAVVTDTVVNVCKTVGIDEYLSKPFDSEELYNVITELIVKKNNFV</sequence>
<dbReference type="Pfam" id="PF00512">
    <property type="entry name" value="HisKA"/>
    <property type="match status" value="1"/>
</dbReference>
<dbReference type="GO" id="GO:0005886">
    <property type="term" value="C:plasma membrane"/>
    <property type="evidence" value="ECO:0007669"/>
    <property type="project" value="TreeGrafter"/>
</dbReference>